<gene>
    <name evidence="1" type="ORF">EFR84_00770</name>
</gene>
<evidence type="ECO:0000313" key="2">
    <source>
        <dbReference type="Proteomes" id="UP000278081"/>
    </source>
</evidence>
<organism evidence="1 2">
    <name type="scientific">Rhizobium chutanense</name>
    <dbReference type="NCBI Taxonomy" id="2035448"/>
    <lineage>
        <taxon>Bacteria</taxon>
        <taxon>Pseudomonadati</taxon>
        <taxon>Pseudomonadota</taxon>
        <taxon>Alphaproteobacteria</taxon>
        <taxon>Hyphomicrobiales</taxon>
        <taxon>Rhizobiaceae</taxon>
        <taxon>Rhizobium/Agrobacterium group</taxon>
        <taxon>Rhizobium</taxon>
    </lineage>
</organism>
<dbReference type="EMBL" id="RJTJ01000001">
    <property type="protein sequence ID" value="RUM09755.1"/>
    <property type="molecule type" value="Genomic_DNA"/>
</dbReference>
<dbReference type="OrthoDB" id="8100317at2"/>
<evidence type="ECO:0000313" key="1">
    <source>
        <dbReference type="EMBL" id="RUM09755.1"/>
    </source>
</evidence>
<dbReference type="AlphaFoldDB" id="A0A432P9Q0"/>
<proteinExistence type="predicted"/>
<dbReference type="Proteomes" id="UP000278081">
    <property type="component" value="Unassembled WGS sequence"/>
</dbReference>
<accession>A0A432P9Q0</accession>
<reference evidence="1 2" key="1">
    <citation type="submission" date="2018-11" db="EMBL/GenBank/DDBJ databases">
        <title>Rhizobium chutanense sp. nov., isolated from root nodules of Phaseolus vulgaris in China.</title>
        <authorList>
            <person name="Huo Y."/>
        </authorList>
    </citation>
    <scope>NUCLEOTIDE SEQUENCE [LARGE SCALE GENOMIC DNA]</scope>
    <source>
        <strain evidence="1 2">C16</strain>
    </source>
</reference>
<sequence>MPLYRFAVLDAHCLGKPVSPANLPTCGGDARQGRGGCHTVRRHFPGSGKTKRPEGVTLPAFVWKSEPIRRLRSRGPCGPLRPSGCRWRAAGRRSGRCCG</sequence>
<name>A0A432P9Q0_9HYPH</name>
<protein>
    <submittedName>
        <fullName evidence="1">Uncharacterized protein</fullName>
    </submittedName>
</protein>
<comment type="caution">
    <text evidence="1">The sequence shown here is derived from an EMBL/GenBank/DDBJ whole genome shotgun (WGS) entry which is preliminary data.</text>
</comment>